<dbReference type="SUPFAM" id="SSF82714">
    <property type="entry name" value="Multidrug efflux transporter AcrB TolC docking domain, DN and DC subdomains"/>
    <property type="match status" value="1"/>
</dbReference>
<feature type="transmembrane region" description="Helical" evidence="1">
    <location>
        <begin position="199"/>
        <end position="224"/>
    </location>
</feature>
<dbReference type="Gene3D" id="3.30.70.1440">
    <property type="entry name" value="Multidrug efflux transporter AcrB pore domain"/>
    <property type="match status" value="1"/>
</dbReference>
<keyword evidence="1" id="KW-0812">Transmembrane</keyword>
<dbReference type="EC" id="2.3.1.129" evidence="2"/>
<dbReference type="InterPro" id="IPR027463">
    <property type="entry name" value="AcrB_DN_DC_subdom"/>
</dbReference>
<evidence type="ECO:0000313" key="2">
    <source>
        <dbReference type="EMBL" id="AAL03103.1"/>
    </source>
</evidence>
<dbReference type="Gene3D" id="1.20.1640.10">
    <property type="entry name" value="Multidrug efflux transporter AcrB transmembrane domain"/>
    <property type="match status" value="1"/>
</dbReference>
<dbReference type="KEGG" id="rco:RC0565"/>
<dbReference type="PANTHER" id="PTHR32063:SF21">
    <property type="entry name" value="MULTIDRUG RESISTANCE PROTEIN MDTB"/>
    <property type="match status" value="1"/>
</dbReference>
<sequence>MQIDRYKAAKLGILVEHVQNILYAAYGAEQISTLYTPTAQYDVILELDPKYQTDSSMLSLVNINSTSGNLVTLTTLAKIVNTVGPLSISHFGQLPSVMVSFNLQDGYSISDAVPKVNQAIRELQMLTTITGSFQDTVQACQPSFSDLGLLLGLAVIVIYIILGMLYESFVHPITILLGLPTAILGALLALLIFNSELDMYGFVGLIMLIGIVKKNAIMIIDFALELERTGNKSSACSNL</sequence>
<dbReference type="Proteomes" id="UP000000816">
    <property type="component" value="Chromosome"/>
</dbReference>
<accession>Q92I55</accession>
<gene>
    <name evidence="2" type="ordered locus">RC0565</name>
</gene>
<keyword evidence="2" id="KW-0012">Acyltransferase</keyword>
<evidence type="ECO:0000256" key="1">
    <source>
        <dbReference type="SAM" id="Phobius"/>
    </source>
</evidence>
<keyword evidence="2" id="KW-0808">Transferase</keyword>
<feature type="transmembrane region" description="Helical" evidence="1">
    <location>
        <begin position="147"/>
        <end position="166"/>
    </location>
</feature>
<keyword evidence="1" id="KW-1133">Transmembrane helix</keyword>
<dbReference type="Pfam" id="PF00873">
    <property type="entry name" value="ACR_tran"/>
    <property type="match status" value="1"/>
</dbReference>
<protein>
    <submittedName>
        <fullName evidence="2">Probable RND efflux transporter-like protein</fullName>
        <ecNumber evidence="2">2.3.1.129</ecNumber>
    </submittedName>
</protein>
<reference evidence="2 3" key="1">
    <citation type="journal article" date="2001" name="Science">
        <title>Mechanisms of evolution in Rickettsia conorii and R. prowazekii.</title>
        <authorList>
            <person name="Ogata H."/>
            <person name="Audic S."/>
            <person name="Renesto-Audiffren P."/>
            <person name="Fournier P.-E."/>
            <person name="Barbe V."/>
            <person name="Samson D."/>
            <person name="Roux V."/>
            <person name="Cossart P."/>
            <person name="Weissenbach J."/>
            <person name="Claverie J.-M."/>
            <person name="Raoult D."/>
        </authorList>
    </citation>
    <scope>NUCLEOTIDE SEQUENCE [LARGE SCALE GENOMIC DNA]</scope>
    <source>
        <strain evidence="3">ATCC VR-613 / Malish 7</strain>
    </source>
</reference>
<feature type="transmembrane region" description="Helical" evidence="1">
    <location>
        <begin position="173"/>
        <end position="193"/>
    </location>
</feature>
<dbReference type="AlphaFoldDB" id="Q92I55"/>
<proteinExistence type="predicted"/>
<dbReference type="GO" id="GO:0005886">
    <property type="term" value="C:plasma membrane"/>
    <property type="evidence" value="ECO:0007669"/>
    <property type="project" value="TreeGrafter"/>
</dbReference>
<dbReference type="GO" id="GO:0008780">
    <property type="term" value="F:acyl-[acyl-carrier-protein]-UDP-N-acetylglucosamine O-acyltransferase activity"/>
    <property type="evidence" value="ECO:0007669"/>
    <property type="project" value="UniProtKB-EC"/>
</dbReference>
<dbReference type="PIR" id="E97770">
    <property type="entry name" value="E97770"/>
</dbReference>
<dbReference type="PANTHER" id="PTHR32063">
    <property type="match status" value="1"/>
</dbReference>
<dbReference type="PATRIC" id="fig|272944.4.peg.646"/>
<name>Q92I55_RICCN</name>
<evidence type="ECO:0000313" key="3">
    <source>
        <dbReference type="Proteomes" id="UP000000816"/>
    </source>
</evidence>
<keyword evidence="1" id="KW-0472">Membrane</keyword>
<organism evidence="2 3">
    <name type="scientific">Rickettsia conorii (strain ATCC VR-613 / Malish 7)</name>
    <dbReference type="NCBI Taxonomy" id="272944"/>
    <lineage>
        <taxon>Bacteria</taxon>
        <taxon>Pseudomonadati</taxon>
        <taxon>Pseudomonadota</taxon>
        <taxon>Alphaproteobacteria</taxon>
        <taxon>Rickettsiales</taxon>
        <taxon>Rickettsiaceae</taxon>
        <taxon>Rickettsieae</taxon>
        <taxon>Rickettsia</taxon>
        <taxon>spotted fever group</taxon>
    </lineage>
</organism>
<dbReference type="EMBL" id="AE006914">
    <property type="protein sequence ID" value="AAL03103.1"/>
    <property type="molecule type" value="Genomic_DNA"/>
</dbReference>
<dbReference type="HOGENOM" id="CLU_002755_2_0_5"/>
<dbReference type="InterPro" id="IPR001036">
    <property type="entry name" value="Acrflvin-R"/>
</dbReference>
<dbReference type="Gene3D" id="3.30.2090.10">
    <property type="entry name" value="Multidrug efflux transporter AcrB TolC docking domain, DN and DC subdomains"/>
    <property type="match status" value="1"/>
</dbReference>
<dbReference type="GO" id="GO:0042910">
    <property type="term" value="F:xenobiotic transmembrane transporter activity"/>
    <property type="evidence" value="ECO:0007669"/>
    <property type="project" value="TreeGrafter"/>
</dbReference>
<dbReference type="SUPFAM" id="SSF82866">
    <property type="entry name" value="Multidrug efflux transporter AcrB transmembrane domain"/>
    <property type="match status" value="1"/>
</dbReference>